<keyword evidence="1" id="KW-0378">Hydrolase</keyword>
<dbReference type="EMBL" id="JABAGJ010000009">
    <property type="protein sequence ID" value="NMF02954.1"/>
    <property type="molecule type" value="Genomic_DNA"/>
</dbReference>
<dbReference type="GO" id="GO:0004668">
    <property type="term" value="F:protein-arginine deiminase activity"/>
    <property type="evidence" value="ECO:0007669"/>
    <property type="project" value="InterPro"/>
</dbReference>
<gene>
    <name evidence="2" type="ORF">HF843_07225</name>
</gene>
<dbReference type="GO" id="GO:0009446">
    <property type="term" value="P:putrescine biosynthetic process"/>
    <property type="evidence" value="ECO:0007669"/>
    <property type="project" value="InterPro"/>
</dbReference>
<proteinExistence type="predicted"/>
<organism evidence="2 3">
    <name type="scientific">Bifidobacterium boum</name>
    <dbReference type="NCBI Taxonomy" id="78343"/>
    <lineage>
        <taxon>Bacteria</taxon>
        <taxon>Bacillati</taxon>
        <taxon>Actinomycetota</taxon>
        <taxon>Actinomycetes</taxon>
        <taxon>Bifidobacteriales</taxon>
        <taxon>Bifidobacteriaceae</taxon>
        <taxon>Bifidobacterium</taxon>
    </lineage>
</organism>
<comment type="caution">
    <text evidence="2">The sequence shown here is derived from an EMBL/GenBank/DDBJ whole genome shotgun (WGS) entry which is preliminary data.</text>
</comment>
<evidence type="ECO:0000313" key="3">
    <source>
        <dbReference type="Proteomes" id="UP000583419"/>
    </source>
</evidence>
<dbReference type="PANTHER" id="PTHR31377:SF0">
    <property type="entry name" value="AGMATINE DEIMINASE-RELATED"/>
    <property type="match status" value="1"/>
</dbReference>
<accession>A0A848D4K7</accession>
<sequence>MPIEGAKHDCTWMAFPAGGYVLGESQDSQYEALRAWSAVANAIACFEPVRMLVDSAMMAIARQWLSPAIQLYETPLDDCWLRDSGPTFVHSVDGIASGVAAVDWTFNGWGAQSWARWSKDSKVAEHVGRISQTPVIHSRLVLEGGGFHVDGQGTAILTETVPLDPHRNPAATKADIEQELYQVLGVEKVVWLPRGLTRDYETFGTRGHVDILATMPAPGVVLVHEQRDRNHPDYQVSQRTISLLEQARDARGRQLTVIPVPAPTAGYDAAGPNDYSYINHYVLNGAVMACAFDDPMDENAWDVLSQAYPGRKVVPLHAKPLFQRGGGIHCITQQQPSACADAVMSNGVLK</sequence>
<reference evidence="2 3" key="1">
    <citation type="submission" date="2020-04" db="EMBL/GenBank/DDBJ databases">
        <authorList>
            <person name="Hitch T.C.A."/>
            <person name="Wylensek D."/>
            <person name="Clavel T."/>
        </authorList>
    </citation>
    <scope>NUCLEOTIDE SEQUENCE [LARGE SCALE GENOMIC DNA]</scope>
    <source>
        <strain evidence="2 3">WCA-130-P53-4B</strain>
    </source>
</reference>
<dbReference type="SUPFAM" id="SSF55909">
    <property type="entry name" value="Pentein"/>
    <property type="match status" value="1"/>
</dbReference>
<dbReference type="Proteomes" id="UP000583419">
    <property type="component" value="Unassembled WGS sequence"/>
</dbReference>
<dbReference type="RefSeq" id="WP_168973942.1">
    <property type="nucleotide sequence ID" value="NZ_JABAGJ010000009.1"/>
</dbReference>
<dbReference type="Gene3D" id="3.75.10.10">
    <property type="entry name" value="L-arginine/glycine Amidinotransferase, Chain A"/>
    <property type="match status" value="1"/>
</dbReference>
<evidence type="ECO:0000256" key="1">
    <source>
        <dbReference type="ARBA" id="ARBA00022801"/>
    </source>
</evidence>
<dbReference type="InterPro" id="IPR007466">
    <property type="entry name" value="Peptidyl-Arg-deiminase_porph"/>
</dbReference>
<name>A0A848D4K7_9BIFI</name>
<dbReference type="GO" id="GO:0047632">
    <property type="term" value="F:agmatine deiminase activity"/>
    <property type="evidence" value="ECO:0007669"/>
    <property type="project" value="TreeGrafter"/>
</dbReference>
<evidence type="ECO:0000313" key="2">
    <source>
        <dbReference type="EMBL" id="NMF02954.1"/>
    </source>
</evidence>
<dbReference type="Pfam" id="PF04371">
    <property type="entry name" value="PAD_porph"/>
    <property type="match status" value="1"/>
</dbReference>
<dbReference type="AlphaFoldDB" id="A0A848D4K7"/>
<protein>
    <submittedName>
        <fullName evidence="2">Agmatine deiminase family protein</fullName>
    </submittedName>
</protein>
<dbReference type="PANTHER" id="PTHR31377">
    <property type="entry name" value="AGMATINE DEIMINASE-RELATED"/>
    <property type="match status" value="1"/>
</dbReference>